<dbReference type="RefSeq" id="WP_323374575.1">
    <property type="nucleotide sequence ID" value="NZ_AP025732.1"/>
</dbReference>
<dbReference type="Pfam" id="PF21780">
    <property type="entry name" value="DUF6875"/>
    <property type="match status" value="1"/>
</dbReference>
<name>A0ABN6Q3K8_NOSCO</name>
<sequence length="242" mass="28137">MDSDLKNYSVSLNLMQLYTTREIEQLQRHEDLPYLIEIMEWVKNFLGRPHPKLGRTGAVCPFVPLSLKSNSIRLAVIHTKHLYPEQLEEIVKSYRDIFLEMDVKGQELAINKAFLLIFPDIHIEDAPKQVDSIQQKLKPLFVESGLMIGEFHKRNESPGLHNPNFRPLRSPIPLLAIRFMVEADLPFLQSPADLHLRIRYLEAYLKRFGQNFTDETKFTNAHQALSLAKEQLKKENLVSYCI</sequence>
<feature type="domain" description="DUF6875" evidence="1">
    <location>
        <begin position="36"/>
        <end position="217"/>
    </location>
</feature>
<dbReference type="InterPro" id="IPR049240">
    <property type="entry name" value="DUF6875"/>
</dbReference>
<gene>
    <name evidence="2" type="ORF">ANSO36C_17840</name>
</gene>
<accession>A0ABN6Q3K8</accession>
<protein>
    <recommendedName>
        <fullName evidence="1">DUF6875 domain-containing protein</fullName>
    </recommendedName>
</protein>
<dbReference type="Proteomes" id="UP001055453">
    <property type="component" value="Chromosome"/>
</dbReference>
<evidence type="ECO:0000313" key="2">
    <source>
        <dbReference type="EMBL" id="BDI15982.1"/>
    </source>
</evidence>
<keyword evidence="3" id="KW-1185">Reference proteome</keyword>
<evidence type="ECO:0000313" key="3">
    <source>
        <dbReference type="Proteomes" id="UP001055453"/>
    </source>
</evidence>
<reference evidence="2" key="1">
    <citation type="submission" date="2022-04" db="EMBL/GenBank/DDBJ databases">
        <title>Complete genome sequence of a cyanobacterium, Nostoc sp. SO-36, isolated in Antarctica.</title>
        <authorList>
            <person name="Kanesaki Y."/>
            <person name="Effendi D."/>
            <person name="Sakamoto T."/>
            <person name="Ohtani S."/>
            <person name="Awai K."/>
        </authorList>
    </citation>
    <scope>NUCLEOTIDE SEQUENCE</scope>
    <source>
        <strain evidence="2">SO-36</strain>
    </source>
</reference>
<dbReference type="EMBL" id="AP025732">
    <property type="protein sequence ID" value="BDI15982.1"/>
    <property type="molecule type" value="Genomic_DNA"/>
</dbReference>
<evidence type="ECO:0000259" key="1">
    <source>
        <dbReference type="Pfam" id="PF21780"/>
    </source>
</evidence>
<organism evidence="2 3">
    <name type="scientific">Nostoc cf. commune SO-36</name>
    <dbReference type="NCBI Taxonomy" id="449208"/>
    <lineage>
        <taxon>Bacteria</taxon>
        <taxon>Bacillati</taxon>
        <taxon>Cyanobacteriota</taxon>
        <taxon>Cyanophyceae</taxon>
        <taxon>Nostocales</taxon>
        <taxon>Nostocaceae</taxon>
        <taxon>Nostoc</taxon>
    </lineage>
</organism>
<proteinExistence type="predicted"/>